<reference evidence="2 3" key="1">
    <citation type="submission" date="2018-03" db="EMBL/GenBank/DDBJ databases">
        <title>Actinopolyspora mortivallis from Sahara, screening for active biomolecules.</title>
        <authorList>
            <person name="Selama O."/>
            <person name="Wellington E.M.H."/>
            <person name="Hacene H."/>
        </authorList>
    </citation>
    <scope>NUCLEOTIDE SEQUENCE [LARGE SCALE GENOMIC DNA]</scope>
    <source>
        <strain evidence="2 3">M5A</strain>
    </source>
</reference>
<accession>A0A2T0H0Q6</accession>
<dbReference type="Proteomes" id="UP000239352">
    <property type="component" value="Unassembled WGS sequence"/>
</dbReference>
<proteinExistence type="predicted"/>
<dbReference type="STRING" id="1050202.GCA_000384035_00691"/>
<dbReference type="InParanoid" id="A0A2T0H0Q6"/>
<protein>
    <submittedName>
        <fullName evidence="2">Uncharacterized protein</fullName>
    </submittedName>
</protein>
<dbReference type="RefSeq" id="WP_106112513.1">
    <property type="nucleotide sequence ID" value="NZ_PVSR01000002.1"/>
</dbReference>
<dbReference type="AlphaFoldDB" id="A0A2T0H0Q6"/>
<evidence type="ECO:0000313" key="3">
    <source>
        <dbReference type="Proteomes" id="UP000239352"/>
    </source>
</evidence>
<comment type="caution">
    <text evidence="2">The sequence shown here is derived from an EMBL/GenBank/DDBJ whole genome shotgun (WGS) entry which is preliminary data.</text>
</comment>
<organism evidence="2 3">
    <name type="scientific">Actinopolyspora mortivallis</name>
    <dbReference type="NCBI Taxonomy" id="33906"/>
    <lineage>
        <taxon>Bacteria</taxon>
        <taxon>Bacillati</taxon>
        <taxon>Actinomycetota</taxon>
        <taxon>Actinomycetes</taxon>
        <taxon>Actinopolysporales</taxon>
        <taxon>Actinopolysporaceae</taxon>
        <taxon>Actinopolyspora</taxon>
    </lineage>
</organism>
<keyword evidence="3" id="KW-1185">Reference proteome</keyword>
<sequence>MTTHSVERTRIFWVTPEDDVRQHATLCEPPEEGGPVEVLGGHQPVHAPARKEPGQYQMWHTRPFCEQCFTAYLNLPVAPPEAAG</sequence>
<dbReference type="EMBL" id="PVSR01000002">
    <property type="protein sequence ID" value="PRW64948.1"/>
    <property type="molecule type" value="Genomic_DNA"/>
</dbReference>
<evidence type="ECO:0000256" key="1">
    <source>
        <dbReference type="SAM" id="MobiDB-lite"/>
    </source>
</evidence>
<feature type="region of interest" description="Disordered" evidence="1">
    <location>
        <begin position="29"/>
        <end position="49"/>
    </location>
</feature>
<gene>
    <name evidence="2" type="ORF">CEP50_02950</name>
</gene>
<name>A0A2T0H0Q6_ACTMO</name>
<evidence type="ECO:0000313" key="2">
    <source>
        <dbReference type="EMBL" id="PRW64948.1"/>
    </source>
</evidence>